<sequence length="260" mass="29018">MCLTRNGGHLLLEILENDPCEEAAKRMFEKISKSILDKTRNERTSWDAVINGSTGESSKQRKCRIGLVDDSPEDRERNLEIYMRLVFVDGIRPVMEAIDKIDSEFIDWGVERLAEAKGVSTSFDRDDIKGIDHLFGGTREQVGEEGVVYSRSGCLFKQTDDADRELCNACKVHDIEGHGVVRWCMVMALVGRTMLKKHNKGKVSCMFGPLQANGAQMSPVGVFGKVFKELGRSFFGVGDMSVNAMWSTQDTIAVEQGLEI</sequence>
<dbReference type="Proteomes" id="UP000002630">
    <property type="component" value="Linkage Group LG05"/>
</dbReference>
<protein>
    <submittedName>
        <fullName evidence="1">Uncharacterized protein</fullName>
    </submittedName>
</protein>
<keyword evidence="2" id="KW-1185">Reference proteome</keyword>
<accession>D7FU51</accession>
<proteinExistence type="predicted"/>
<dbReference type="EMBL" id="FN649730">
    <property type="protein sequence ID" value="CBJ31578.1"/>
    <property type="molecule type" value="Genomic_DNA"/>
</dbReference>
<organism evidence="1 2">
    <name type="scientific">Ectocarpus siliculosus</name>
    <name type="common">Brown alga</name>
    <name type="synonym">Conferva siliculosa</name>
    <dbReference type="NCBI Taxonomy" id="2880"/>
    <lineage>
        <taxon>Eukaryota</taxon>
        <taxon>Sar</taxon>
        <taxon>Stramenopiles</taxon>
        <taxon>Ochrophyta</taxon>
        <taxon>PX clade</taxon>
        <taxon>Phaeophyceae</taxon>
        <taxon>Ectocarpales</taxon>
        <taxon>Ectocarpaceae</taxon>
        <taxon>Ectocarpus</taxon>
    </lineage>
</organism>
<evidence type="ECO:0000313" key="1">
    <source>
        <dbReference type="EMBL" id="CBJ31578.1"/>
    </source>
</evidence>
<reference evidence="1 2" key="1">
    <citation type="journal article" date="2010" name="Nature">
        <title>The Ectocarpus genome and the independent evolution of multicellularity in brown algae.</title>
        <authorList>
            <person name="Cock J.M."/>
            <person name="Sterck L."/>
            <person name="Rouze P."/>
            <person name="Scornet D."/>
            <person name="Allen A.E."/>
            <person name="Amoutzias G."/>
            <person name="Anthouard V."/>
            <person name="Artiguenave F."/>
            <person name="Aury J.M."/>
            <person name="Badger J.H."/>
            <person name="Beszteri B."/>
            <person name="Billiau K."/>
            <person name="Bonnet E."/>
            <person name="Bothwell J.H."/>
            <person name="Bowler C."/>
            <person name="Boyen C."/>
            <person name="Brownlee C."/>
            <person name="Carrano C.J."/>
            <person name="Charrier B."/>
            <person name="Cho G.Y."/>
            <person name="Coelho S.M."/>
            <person name="Collen J."/>
            <person name="Corre E."/>
            <person name="Da Silva C."/>
            <person name="Delage L."/>
            <person name="Delaroque N."/>
            <person name="Dittami S.M."/>
            <person name="Doulbeau S."/>
            <person name="Elias M."/>
            <person name="Farnham G."/>
            <person name="Gachon C.M."/>
            <person name="Gschloessl B."/>
            <person name="Heesch S."/>
            <person name="Jabbari K."/>
            <person name="Jubin C."/>
            <person name="Kawai H."/>
            <person name="Kimura K."/>
            <person name="Kloareg B."/>
            <person name="Kupper F.C."/>
            <person name="Lang D."/>
            <person name="Le Bail A."/>
            <person name="Leblanc C."/>
            <person name="Lerouge P."/>
            <person name="Lohr M."/>
            <person name="Lopez P.J."/>
            <person name="Martens C."/>
            <person name="Maumus F."/>
            <person name="Michel G."/>
            <person name="Miranda-Saavedra D."/>
            <person name="Morales J."/>
            <person name="Moreau H."/>
            <person name="Motomura T."/>
            <person name="Nagasato C."/>
            <person name="Napoli C.A."/>
            <person name="Nelson D.R."/>
            <person name="Nyvall-Collen P."/>
            <person name="Peters A.F."/>
            <person name="Pommier C."/>
            <person name="Potin P."/>
            <person name="Poulain J."/>
            <person name="Quesneville H."/>
            <person name="Read B."/>
            <person name="Rensing S.A."/>
            <person name="Ritter A."/>
            <person name="Rousvoal S."/>
            <person name="Samanta M."/>
            <person name="Samson G."/>
            <person name="Schroeder D.C."/>
            <person name="Segurens B."/>
            <person name="Strittmatter M."/>
            <person name="Tonon T."/>
            <person name="Tregear J.W."/>
            <person name="Valentin K."/>
            <person name="von Dassow P."/>
            <person name="Yamagishi T."/>
            <person name="Van de Peer Y."/>
            <person name="Wincker P."/>
        </authorList>
    </citation>
    <scope>NUCLEOTIDE SEQUENCE [LARGE SCALE GENOMIC DNA]</scope>
    <source>
        <strain evidence="2">Ec32 / CCAP1310/4</strain>
    </source>
</reference>
<dbReference type="AlphaFoldDB" id="D7FU51"/>
<gene>
    <name evidence="1" type="ORF">Esi_0265_0047</name>
</gene>
<name>D7FU51_ECTSI</name>
<dbReference type="InParanoid" id="D7FU51"/>
<evidence type="ECO:0000313" key="2">
    <source>
        <dbReference type="Proteomes" id="UP000002630"/>
    </source>
</evidence>
<dbReference type="EMBL" id="FN648448">
    <property type="protein sequence ID" value="CBJ31578.1"/>
    <property type="molecule type" value="Genomic_DNA"/>
</dbReference>